<dbReference type="EMBL" id="CATKSH010000002">
    <property type="protein sequence ID" value="CAI9119530.1"/>
    <property type="molecule type" value="Genomic_DNA"/>
</dbReference>
<keyword evidence="3" id="KW-1185">Reference proteome</keyword>
<evidence type="ECO:0000313" key="2">
    <source>
        <dbReference type="EMBL" id="CAI9119530.1"/>
    </source>
</evidence>
<reference evidence="2" key="1">
    <citation type="submission" date="2023-03" db="EMBL/GenBank/DDBJ databases">
        <authorList>
            <person name="Cleenwerck I."/>
        </authorList>
    </citation>
    <scope>NUCLEOTIDE SEQUENCE</scope>
    <source>
        <strain evidence="2">LMG 32879</strain>
    </source>
</reference>
<protein>
    <submittedName>
        <fullName evidence="2">Uncharacterized protein</fullName>
    </submittedName>
</protein>
<gene>
    <name evidence="2" type="ORF">LMG32879_000347</name>
</gene>
<dbReference type="Proteomes" id="UP001176960">
    <property type="component" value="Unassembled WGS sequence"/>
</dbReference>
<comment type="caution">
    <text evidence="2">The sequence shown here is derived from an EMBL/GenBank/DDBJ whole genome shotgun (WGS) entry which is preliminary data.</text>
</comment>
<evidence type="ECO:0000313" key="3">
    <source>
        <dbReference type="Proteomes" id="UP001176960"/>
    </source>
</evidence>
<feature type="signal peptide" evidence="1">
    <location>
        <begin position="1"/>
        <end position="19"/>
    </location>
</feature>
<sequence>MKKILLPIAFLASISIARADTTPPLIKGFVPGGNKVIDVTAMTPAGRPIFDFLGRLTGDMSPSALYSSTVSSASVANQGAYAPSDLPLTLGAAGNSLGQTAQIVPTAYTATLATVAAAGNNCPASSVFTLAGTGSTIIVSDGNGLAGAQITVSVGGNAQASAIPANPVTLTSSTSGCTPPTFNLAWGLAGVSVQIPGWGYTSAPTVTAPLSTFPGGVAASVLAQVQMNAVNLASQPVTADIANAPYSNAWRLRNLAATRLHLGEQGVLMNGSSSDEAIVTGIASANAAGREIVVPFGTWPDVHYQIPDVTHGNAYLYADPGVTSWPYFVFNPRGEGIRIPFYGNGITSETHSSWNSSGLVLSRVDTGTLSANAYKPVVQHNMVADTPNEAGTAYNSGARNVDDNLIVTLNYSGFANNHSEFTYDQCAQGYGCQTVAHFNKMFTSGTASWDWNEINEMNDNSSINFGSSDYLQTGVRSSARYNVEYDMAGVGPEYAASAYDPSKHVRIMGWYGLNTNQSGDPWAANTAYGMHHIVTVKDSGGNRWMYDAGTNGGTSGAAAPAWPYDSTTTVTDGTVTWTPLGQYHFDVGAILGVGGYAQDRIGTLMFEKGAVIYNSIFDMSEASFLTGITKTFGRLQPDMYLDMSANGTAAGQNQRLFGYSSGGSLVYYIPDGSGGHVQALAITDAGVTKPKALAFTDQTTSINSLRDVVQSNGTNNISLTWDSYNSRYKITVDGSSAASLVPTPSAEPTVGSSCAAPNFYDTSAYHYGCGMNDGKWHRVAWSN</sequence>
<feature type="chain" id="PRO_5041283428" evidence="1">
    <location>
        <begin position="20"/>
        <end position="783"/>
    </location>
</feature>
<dbReference type="AlphaFoldDB" id="A0AA35UU77"/>
<organism evidence="2 3">
    <name type="scientific">Brytella acorum</name>
    <dbReference type="NCBI Taxonomy" id="2959299"/>
    <lineage>
        <taxon>Bacteria</taxon>
        <taxon>Pseudomonadati</taxon>
        <taxon>Pseudomonadota</taxon>
        <taxon>Alphaproteobacteria</taxon>
        <taxon>Acetobacterales</taxon>
        <taxon>Acetobacteraceae</taxon>
        <taxon>Brytella</taxon>
    </lineage>
</organism>
<evidence type="ECO:0000256" key="1">
    <source>
        <dbReference type="SAM" id="SignalP"/>
    </source>
</evidence>
<name>A0AA35UU77_9PROT</name>
<dbReference type="RefSeq" id="WP_289843413.1">
    <property type="nucleotide sequence ID" value="NZ_CATKSH010000002.1"/>
</dbReference>
<accession>A0AA35UU77</accession>
<keyword evidence="1" id="KW-0732">Signal</keyword>
<proteinExistence type="predicted"/>